<protein>
    <submittedName>
        <fullName evidence="1">Uncharacterized protein</fullName>
    </submittedName>
</protein>
<proteinExistence type="predicted"/>
<organism evidence="1 2">
    <name type="scientific">Corallococcus terminator</name>
    <dbReference type="NCBI Taxonomy" id="2316733"/>
    <lineage>
        <taxon>Bacteria</taxon>
        <taxon>Pseudomonadati</taxon>
        <taxon>Myxococcota</taxon>
        <taxon>Myxococcia</taxon>
        <taxon>Myxococcales</taxon>
        <taxon>Cystobacterineae</taxon>
        <taxon>Myxococcaceae</taxon>
        <taxon>Corallococcus</taxon>
    </lineage>
</organism>
<keyword evidence="2" id="KW-1185">Reference proteome</keyword>
<name>A0A3A8JA47_9BACT</name>
<comment type="caution">
    <text evidence="1">The sequence shown here is derived from an EMBL/GenBank/DDBJ whole genome shotgun (WGS) entry which is preliminary data.</text>
</comment>
<dbReference type="Proteomes" id="UP000268094">
    <property type="component" value="Unassembled WGS sequence"/>
</dbReference>
<evidence type="ECO:0000313" key="1">
    <source>
        <dbReference type="EMBL" id="RKG91918.1"/>
    </source>
</evidence>
<accession>A0A3A8JA47</accession>
<evidence type="ECO:0000313" key="2">
    <source>
        <dbReference type="Proteomes" id="UP000268094"/>
    </source>
</evidence>
<reference evidence="2" key="1">
    <citation type="submission" date="2018-09" db="EMBL/GenBank/DDBJ databases">
        <authorList>
            <person name="Livingstone P.G."/>
            <person name="Whitworth D.E."/>
        </authorList>
    </citation>
    <scope>NUCLEOTIDE SEQUENCE [LARGE SCALE GENOMIC DNA]</scope>
    <source>
        <strain evidence="2">CA054A</strain>
    </source>
</reference>
<sequence>MEGRLREGPLVPQDMTWGWYLFNDAYTLSPPVPLSQLRTRVTMTWPGRSTSGLRPSTVVADFRY</sequence>
<dbReference type="EMBL" id="RAVZ01000036">
    <property type="protein sequence ID" value="RKG91918.1"/>
    <property type="molecule type" value="Genomic_DNA"/>
</dbReference>
<gene>
    <name evidence="1" type="ORF">D7V88_07955</name>
</gene>
<dbReference type="AlphaFoldDB" id="A0A3A8JA47"/>